<keyword evidence="2" id="KW-0597">Phosphoprotein</keyword>
<evidence type="ECO:0000256" key="5">
    <source>
        <dbReference type="ARBA" id="ARBA00022982"/>
    </source>
</evidence>
<dbReference type="InterPro" id="IPR010209">
    <property type="entry name" value="Ion_transpt_RnfG/RsxG"/>
</dbReference>
<feature type="domain" description="FMN-binding" evidence="7">
    <location>
        <begin position="97"/>
        <end position="187"/>
    </location>
</feature>
<sequence length="194" mass="20759">MKEPVKFGIILLVFCALSAGLLAAVNSFTAPVIAETELKNTLASYEVIFGDAADSFEEYDQAKLDAIKEKYPNIEKIFVAKKGQDVVGYGVNVKSNGYGGAMVNALGFLLDGDKIAGFRNISNGETSGFGSRITTDEYYPSYEGKSAVGPLKLSKDPKAEDEVMWLTSATISSKGALAGSNDAIKVYDEVLKNE</sequence>
<comment type="caution">
    <text evidence="8">The sequence shown here is derived from an EMBL/GenBank/DDBJ whole genome shotgun (WGS) entry which is preliminary data.</text>
</comment>
<name>A0A133PRW0_9FIRM</name>
<dbReference type="GO" id="GO:0009055">
    <property type="term" value="F:electron transfer activity"/>
    <property type="evidence" value="ECO:0007669"/>
    <property type="project" value="InterPro"/>
</dbReference>
<dbReference type="PANTHER" id="PTHR36118:SF1">
    <property type="entry name" value="ION-TRANSLOCATING OXIDOREDUCTASE COMPLEX SUBUNIT G"/>
    <property type="match status" value="1"/>
</dbReference>
<dbReference type="GO" id="GO:0022900">
    <property type="term" value="P:electron transport chain"/>
    <property type="evidence" value="ECO:0007669"/>
    <property type="project" value="InterPro"/>
</dbReference>
<dbReference type="SMART" id="SM00900">
    <property type="entry name" value="FMN_bind"/>
    <property type="match status" value="1"/>
</dbReference>
<evidence type="ECO:0000313" key="8">
    <source>
        <dbReference type="EMBL" id="KXA31529.1"/>
    </source>
</evidence>
<dbReference type="Pfam" id="PF04205">
    <property type="entry name" value="FMN_bind"/>
    <property type="match status" value="1"/>
</dbReference>
<accession>A0A133PRW0</accession>
<evidence type="ECO:0000256" key="6">
    <source>
        <dbReference type="SAM" id="SignalP"/>
    </source>
</evidence>
<dbReference type="AlphaFoldDB" id="A0A133PRW0"/>
<keyword evidence="6" id="KW-0732">Signal</keyword>
<proteinExistence type="predicted"/>
<reference evidence="8 9" key="1">
    <citation type="submission" date="2016-01" db="EMBL/GenBank/DDBJ databases">
        <authorList>
            <person name="Oliw E.H."/>
        </authorList>
    </citation>
    <scope>NUCLEOTIDE SEQUENCE [LARGE SCALE GENOMIC DNA]</scope>
    <source>
        <strain evidence="8 9">CMW7756A</strain>
    </source>
</reference>
<dbReference type="GO" id="GO:0010181">
    <property type="term" value="F:FMN binding"/>
    <property type="evidence" value="ECO:0007669"/>
    <property type="project" value="InterPro"/>
</dbReference>
<dbReference type="GO" id="GO:0005886">
    <property type="term" value="C:plasma membrane"/>
    <property type="evidence" value="ECO:0007669"/>
    <property type="project" value="InterPro"/>
</dbReference>
<evidence type="ECO:0000313" key="9">
    <source>
        <dbReference type="Proteomes" id="UP000070174"/>
    </source>
</evidence>
<dbReference type="InterPro" id="IPR007329">
    <property type="entry name" value="FMN-bd"/>
</dbReference>
<keyword evidence="3" id="KW-0285">Flavoprotein</keyword>
<evidence type="ECO:0000259" key="7">
    <source>
        <dbReference type="SMART" id="SM00900"/>
    </source>
</evidence>
<evidence type="ECO:0000256" key="1">
    <source>
        <dbReference type="ARBA" id="ARBA00022448"/>
    </source>
</evidence>
<gene>
    <name evidence="8" type="ORF">HMPREF3229_00360</name>
</gene>
<keyword evidence="1" id="KW-0813">Transport</keyword>
<dbReference type="PATRIC" id="fig|54005.3.peg.356"/>
<evidence type="ECO:0000256" key="2">
    <source>
        <dbReference type="ARBA" id="ARBA00022553"/>
    </source>
</evidence>
<dbReference type="EMBL" id="LRQE01000008">
    <property type="protein sequence ID" value="KXA31529.1"/>
    <property type="molecule type" value="Genomic_DNA"/>
</dbReference>
<dbReference type="RefSeq" id="WP_005955712.1">
    <property type="nucleotide sequence ID" value="NZ_CABJAL010000005.1"/>
</dbReference>
<keyword evidence="5" id="KW-0249">Electron transport</keyword>
<evidence type="ECO:0000256" key="3">
    <source>
        <dbReference type="ARBA" id="ARBA00022630"/>
    </source>
</evidence>
<keyword evidence="4" id="KW-0288">FMN</keyword>
<organism evidence="8">
    <name type="scientific">Peptoniphilus harei</name>
    <dbReference type="NCBI Taxonomy" id="54005"/>
    <lineage>
        <taxon>Bacteria</taxon>
        <taxon>Bacillati</taxon>
        <taxon>Bacillota</taxon>
        <taxon>Tissierellia</taxon>
        <taxon>Tissierellales</taxon>
        <taxon>Peptoniphilaceae</taxon>
        <taxon>Peptoniphilus</taxon>
    </lineage>
</organism>
<dbReference type="Proteomes" id="UP000070174">
    <property type="component" value="Unassembled WGS sequence"/>
</dbReference>
<protein>
    <submittedName>
        <fullName evidence="8">Electron transport complex, RnfABCDGE type, G subunit</fullName>
    </submittedName>
</protein>
<feature type="signal peptide" evidence="6">
    <location>
        <begin position="1"/>
        <end position="23"/>
    </location>
</feature>
<feature type="chain" id="PRO_5039492483" evidence="6">
    <location>
        <begin position="24"/>
        <end position="194"/>
    </location>
</feature>
<dbReference type="PANTHER" id="PTHR36118">
    <property type="entry name" value="ION-TRANSLOCATING OXIDOREDUCTASE COMPLEX SUBUNIT G"/>
    <property type="match status" value="1"/>
</dbReference>
<evidence type="ECO:0000256" key="4">
    <source>
        <dbReference type="ARBA" id="ARBA00022643"/>
    </source>
</evidence>